<reference evidence="2 3" key="1">
    <citation type="submission" date="2018-06" db="EMBL/GenBank/DDBJ databases">
        <authorList>
            <consortium name="Pathogen Informatics"/>
            <person name="Doyle S."/>
        </authorList>
    </citation>
    <scope>NUCLEOTIDE SEQUENCE [LARGE SCALE GENOMIC DNA]</scope>
    <source>
        <strain evidence="2 3">NCTC12151</strain>
    </source>
</reference>
<dbReference type="SMART" id="SM00530">
    <property type="entry name" value="HTH_XRE"/>
    <property type="match status" value="1"/>
</dbReference>
<protein>
    <submittedName>
        <fullName evidence="2">Helix-turn-helix domain</fullName>
    </submittedName>
</protein>
<keyword evidence="3" id="KW-1185">Reference proteome</keyword>
<dbReference type="InterPro" id="IPR010982">
    <property type="entry name" value="Lambda_DNA-bd_dom_sf"/>
</dbReference>
<accession>A0A2X4USE6</accession>
<feature type="domain" description="HTH cro/C1-type" evidence="1">
    <location>
        <begin position="8"/>
        <end position="66"/>
    </location>
</feature>
<gene>
    <name evidence="2" type="ORF">NCTC12151_02700</name>
</gene>
<evidence type="ECO:0000313" key="2">
    <source>
        <dbReference type="EMBL" id="SQI42747.1"/>
    </source>
</evidence>
<dbReference type="CDD" id="cd00093">
    <property type="entry name" value="HTH_XRE"/>
    <property type="match status" value="1"/>
</dbReference>
<name>A0A2X4USE6_9GAMM</name>
<dbReference type="OrthoDB" id="6006530at2"/>
<dbReference type="RefSeq" id="WP_111741104.1">
    <property type="nucleotide sequence ID" value="NZ_LR698987.1"/>
</dbReference>
<sequence>MSVFSTRLKQARRAAGISQEWLGILVGIDEMSASARMNQYERGKHEPDFATIERLAYVLKVPASFFFAAGDEEAELLRAFHPLDQTSKEAVLRCAQTQERRD</sequence>
<dbReference type="SUPFAM" id="SSF47413">
    <property type="entry name" value="lambda repressor-like DNA-binding domains"/>
    <property type="match status" value="1"/>
</dbReference>
<dbReference type="Gene3D" id="1.10.260.40">
    <property type="entry name" value="lambda repressor-like DNA-binding domains"/>
    <property type="match status" value="1"/>
</dbReference>
<dbReference type="Proteomes" id="UP000249005">
    <property type="component" value="Chromosome 1"/>
</dbReference>
<evidence type="ECO:0000259" key="1">
    <source>
        <dbReference type="PROSITE" id="PS50943"/>
    </source>
</evidence>
<dbReference type="Pfam" id="PF13560">
    <property type="entry name" value="HTH_31"/>
    <property type="match status" value="1"/>
</dbReference>
<dbReference type="GO" id="GO:0003677">
    <property type="term" value="F:DNA binding"/>
    <property type="evidence" value="ECO:0007669"/>
    <property type="project" value="InterPro"/>
</dbReference>
<dbReference type="InterPro" id="IPR001387">
    <property type="entry name" value="Cro/C1-type_HTH"/>
</dbReference>
<dbReference type="PROSITE" id="PS50943">
    <property type="entry name" value="HTH_CROC1"/>
    <property type="match status" value="1"/>
</dbReference>
<proteinExistence type="predicted"/>
<evidence type="ECO:0000313" key="3">
    <source>
        <dbReference type="Proteomes" id="UP000249005"/>
    </source>
</evidence>
<organism evidence="2 3">
    <name type="scientific">Leminorella richardii</name>
    <dbReference type="NCBI Taxonomy" id="158841"/>
    <lineage>
        <taxon>Bacteria</taxon>
        <taxon>Pseudomonadati</taxon>
        <taxon>Pseudomonadota</taxon>
        <taxon>Gammaproteobacteria</taxon>
        <taxon>Enterobacterales</taxon>
        <taxon>Budviciaceae</taxon>
        <taxon>Leminorella</taxon>
    </lineage>
</organism>
<dbReference type="KEGG" id="lri:NCTC12151_02700"/>
<dbReference type="EMBL" id="LS483470">
    <property type="protein sequence ID" value="SQI42747.1"/>
    <property type="molecule type" value="Genomic_DNA"/>
</dbReference>
<dbReference type="AlphaFoldDB" id="A0A2X4USE6"/>